<proteinExistence type="predicted"/>
<dbReference type="AlphaFoldDB" id="A0A2R8CQP5"/>
<evidence type="ECO:0000313" key="2">
    <source>
        <dbReference type="EMBL" id="SPJ35217.1"/>
    </source>
</evidence>
<dbReference type="OrthoDB" id="6181469at2"/>
<sequence>MQMMACQAGCGGGRVYLFQGVVVIYFLSDLWNWIQENATVFSGLTSVGMLLIWGVYLQLLLHNFRMQRRPQIIINHGYGRGIDSRCIVSNMSQSAVFVDSIIVKLETSDDQYVTDVTDTVDEQGEGGSDVDMKELRQVTRQGPLGSGEYMNAGTFRTLLQKVASEHGISVDDSCRPTGEIGFSSIEIRLIMIFGAETSPIGASRRFNMKYDDAKKLSLVPETIGTQQLGKRRQRLKVRRWQRDLRMPLDSGGQQEG</sequence>
<feature type="transmembrane region" description="Helical" evidence="1">
    <location>
        <begin position="40"/>
        <end position="61"/>
    </location>
</feature>
<protein>
    <submittedName>
        <fullName evidence="2">Uncharacterized protein</fullName>
    </submittedName>
</protein>
<dbReference type="RefSeq" id="WP_108844021.1">
    <property type="nucleotide sequence ID" value="NZ_ONZI01000005.1"/>
</dbReference>
<evidence type="ECO:0000256" key="1">
    <source>
        <dbReference type="SAM" id="Phobius"/>
    </source>
</evidence>
<name>A0A2R8CQP5_9GAMM</name>
<reference evidence="3" key="1">
    <citation type="submission" date="2018-03" db="EMBL/GenBank/DDBJ databases">
        <authorList>
            <person name="Navarro De La Torre S."/>
        </authorList>
    </citation>
    <scope>NUCLEOTIDE SEQUENCE [LARGE SCALE GENOMIC DNA]</scope>
    <source>
        <strain evidence="3">EAod3</strain>
    </source>
</reference>
<keyword evidence="1" id="KW-0812">Transmembrane</keyword>
<dbReference type="Proteomes" id="UP000244934">
    <property type="component" value="Unassembled WGS sequence"/>
</dbReference>
<accession>A0A2R8CQP5</accession>
<keyword evidence="1" id="KW-0472">Membrane</keyword>
<keyword evidence="3" id="KW-1185">Reference proteome</keyword>
<organism evidence="2 3">
    <name type="scientific">Kushneria phyllosphaerae</name>
    <dbReference type="NCBI Taxonomy" id="2100822"/>
    <lineage>
        <taxon>Bacteria</taxon>
        <taxon>Pseudomonadati</taxon>
        <taxon>Pseudomonadota</taxon>
        <taxon>Gammaproteobacteria</taxon>
        <taxon>Oceanospirillales</taxon>
        <taxon>Halomonadaceae</taxon>
        <taxon>Kushneria</taxon>
    </lineage>
</organism>
<dbReference type="EMBL" id="ONZI01000005">
    <property type="protein sequence ID" value="SPJ35217.1"/>
    <property type="molecule type" value="Genomic_DNA"/>
</dbReference>
<feature type="transmembrane region" description="Helical" evidence="1">
    <location>
        <begin position="15"/>
        <end position="34"/>
    </location>
</feature>
<gene>
    <name evidence="2" type="ORF">KSP9073_03275</name>
</gene>
<keyword evidence="1" id="KW-1133">Transmembrane helix</keyword>
<evidence type="ECO:0000313" key="3">
    <source>
        <dbReference type="Proteomes" id="UP000244934"/>
    </source>
</evidence>